<proteinExistence type="predicted"/>
<protein>
    <recommendedName>
        <fullName evidence="4">SnoaL-like domain-containing protein</fullName>
    </recommendedName>
</protein>
<dbReference type="AlphaFoldDB" id="A0A6A6D7U7"/>
<reference evidence="2" key="1">
    <citation type="journal article" date="2020" name="Stud. Mycol.">
        <title>101 Dothideomycetes genomes: a test case for predicting lifestyles and emergence of pathogens.</title>
        <authorList>
            <person name="Haridas S."/>
            <person name="Albert R."/>
            <person name="Binder M."/>
            <person name="Bloem J."/>
            <person name="Labutti K."/>
            <person name="Salamov A."/>
            <person name="Andreopoulos B."/>
            <person name="Baker S."/>
            <person name="Barry K."/>
            <person name="Bills G."/>
            <person name="Bluhm B."/>
            <person name="Cannon C."/>
            <person name="Castanera R."/>
            <person name="Culley D."/>
            <person name="Daum C."/>
            <person name="Ezra D."/>
            <person name="Gonzalez J."/>
            <person name="Henrissat B."/>
            <person name="Kuo A."/>
            <person name="Liang C."/>
            <person name="Lipzen A."/>
            <person name="Lutzoni F."/>
            <person name="Magnuson J."/>
            <person name="Mondo S."/>
            <person name="Nolan M."/>
            <person name="Ohm R."/>
            <person name="Pangilinan J."/>
            <person name="Park H.-J."/>
            <person name="Ramirez L."/>
            <person name="Alfaro M."/>
            <person name="Sun H."/>
            <person name="Tritt A."/>
            <person name="Yoshinaga Y."/>
            <person name="Zwiers L.-H."/>
            <person name="Turgeon B."/>
            <person name="Goodwin S."/>
            <person name="Spatafora J."/>
            <person name="Crous P."/>
            <person name="Grigoriev I."/>
        </authorList>
    </citation>
    <scope>NUCLEOTIDE SEQUENCE</scope>
    <source>
        <strain evidence="2">ATCC 36951</strain>
    </source>
</reference>
<dbReference type="GeneID" id="54556926"/>
<accession>A0A6A6D7U7</accession>
<dbReference type="EMBL" id="ML993579">
    <property type="protein sequence ID" value="KAF2174259.1"/>
    <property type="molecule type" value="Genomic_DNA"/>
</dbReference>
<gene>
    <name evidence="2" type="ORF">M409DRAFT_16523</name>
</gene>
<evidence type="ECO:0000256" key="1">
    <source>
        <dbReference type="SAM" id="MobiDB-lite"/>
    </source>
</evidence>
<evidence type="ECO:0008006" key="4">
    <source>
        <dbReference type="Google" id="ProtNLM"/>
    </source>
</evidence>
<dbReference type="RefSeq" id="XP_033675148.1">
    <property type="nucleotide sequence ID" value="XM_033803654.1"/>
</dbReference>
<sequence length="198" mass="21899">MQRKPRSSSETTTSSTSSTSSATSTTSWDLLMPTSPPLTRTHSCPNPTPTPQAPLSPAIANLEQISRYCVTVTNAHFPSPTSLLAYITPHISPSWAADFDGFPAETSFPRHFYLHLHIMRSNPEYSASVLNVTTIADEAEGWADVMMLLEVKGRPRGTRRQTLVVLRWKRGWEGQWKWVHLSSMRGIGSIFGEVAGAE</sequence>
<dbReference type="Proteomes" id="UP000799537">
    <property type="component" value="Unassembled WGS sequence"/>
</dbReference>
<evidence type="ECO:0000313" key="2">
    <source>
        <dbReference type="EMBL" id="KAF2174259.1"/>
    </source>
</evidence>
<evidence type="ECO:0000313" key="3">
    <source>
        <dbReference type="Proteomes" id="UP000799537"/>
    </source>
</evidence>
<organism evidence="2 3">
    <name type="scientific">Zasmidium cellare ATCC 36951</name>
    <dbReference type="NCBI Taxonomy" id="1080233"/>
    <lineage>
        <taxon>Eukaryota</taxon>
        <taxon>Fungi</taxon>
        <taxon>Dikarya</taxon>
        <taxon>Ascomycota</taxon>
        <taxon>Pezizomycotina</taxon>
        <taxon>Dothideomycetes</taxon>
        <taxon>Dothideomycetidae</taxon>
        <taxon>Mycosphaerellales</taxon>
        <taxon>Mycosphaerellaceae</taxon>
        <taxon>Zasmidium</taxon>
    </lineage>
</organism>
<feature type="compositionally biased region" description="Low complexity" evidence="1">
    <location>
        <begin position="8"/>
        <end position="27"/>
    </location>
</feature>
<feature type="region of interest" description="Disordered" evidence="1">
    <location>
        <begin position="1"/>
        <end position="55"/>
    </location>
</feature>
<keyword evidence="3" id="KW-1185">Reference proteome</keyword>
<name>A0A6A6D7U7_ZASCE</name>